<dbReference type="PANTHER" id="PTHR11451">
    <property type="entry name" value="THREONINE-TRNA LIGASE"/>
    <property type="match status" value="1"/>
</dbReference>
<gene>
    <name evidence="13 15" type="primary">thrS</name>
    <name evidence="15" type="ORF">M5J20_03170</name>
</gene>
<feature type="binding site" evidence="13">
    <location>
        <position position="552"/>
    </location>
    <ligand>
        <name>Zn(2+)</name>
        <dbReference type="ChEBI" id="CHEBI:29105"/>
        <note>catalytic</note>
    </ligand>
</feature>
<dbReference type="Gene3D" id="3.40.50.800">
    <property type="entry name" value="Anticodon-binding domain"/>
    <property type="match status" value="1"/>
</dbReference>
<comment type="cofactor">
    <cofactor evidence="13">
        <name>Zn(2+)</name>
        <dbReference type="ChEBI" id="CHEBI:29105"/>
    </cofactor>
    <text evidence="13">Binds 1 zinc ion per subunit.</text>
</comment>
<dbReference type="Gene3D" id="3.30.980.10">
    <property type="entry name" value="Threonyl-trna Synthetase, Chain A, domain 2"/>
    <property type="match status" value="1"/>
</dbReference>
<comment type="caution">
    <text evidence="13">Lacks conserved residue(s) required for the propagation of feature annotation.</text>
</comment>
<evidence type="ECO:0000313" key="15">
    <source>
        <dbReference type="EMBL" id="MCP1387195.1"/>
    </source>
</evidence>
<dbReference type="InterPro" id="IPR004154">
    <property type="entry name" value="Anticodon-bd"/>
</dbReference>
<proteinExistence type="inferred from homology"/>
<dbReference type="CDD" id="cd00860">
    <property type="entry name" value="ThrRS_anticodon"/>
    <property type="match status" value="1"/>
</dbReference>
<evidence type="ECO:0000313" key="16">
    <source>
        <dbReference type="Proteomes" id="UP001204000"/>
    </source>
</evidence>
<dbReference type="SUPFAM" id="SSF55186">
    <property type="entry name" value="ThrRS/AlaRS common domain"/>
    <property type="match status" value="1"/>
</dbReference>
<dbReference type="EMBL" id="JAMFTQ010000002">
    <property type="protein sequence ID" value="MCP1387195.1"/>
    <property type="molecule type" value="Genomic_DNA"/>
</dbReference>
<evidence type="ECO:0000256" key="6">
    <source>
        <dbReference type="ARBA" id="ARBA00022741"/>
    </source>
</evidence>
<dbReference type="InterPro" id="IPR045864">
    <property type="entry name" value="aa-tRNA-synth_II/BPL/LPL"/>
</dbReference>
<dbReference type="SUPFAM" id="SSF55681">
    <property type="entry name" value="Class II aaRS and biotin synthetases"/>
    <property type="match status" value="1"/>
</dbReference>
<evidence type="ECO:0000256" key="7">
    <source>
        <dbReference type="ARBA" id="ARBA00022833"/>
    </source>
</evidence>
<dbReference type="Pfam" id="PF03129">
    <property type="entry name" value="HGTP_anticodon"/>
    <property type="match status" value="1"/>
</dbReference>
<dbReference type="InterPro" id="IPR002320">
    <property type="entry name" value="Thr-tRNA-ligase_IIa"/>
</dbReference>
<comment type="subunit">
    <text evidence="13">Homodimer.</text>
</comment>
<dbReference type="Pfam" id="PF07973">
    <property type="entry name" value="tRNA_SAD"/>
    <property type="match status" value="1"/>
</dbReference>
<evidence type="ECO:0000256" key="5">
    <source>
        <dbReference type="ARBA" id="ARBA00022723"/>
    </source>
</evidence>
<dbReference type="InterPro" id="IPR006195">
    <property type="entry name" value="aa-tRNA-synth_II"/>
</dbReference>
<keyword evidence="4 13" id="KW-0436">Ligase</keyword>
<dbReference type="InterPro" id="IPR033728">
    <property type="entry name" value="ThrRS_core"/>
</dbReference>
<dbReference type="EC" id="6.1.1.3" evidence="13"/>
<comment type="similarity">
    <text evidence="1 13">Belongs to the class-II aminoacyl-tRNA synthetase family.</text>
</comment>
<evidence type="ECO:0000256" key="9">
    <source>
        <dbReference type="ARBA" id="ARBA00022884"/>
    </source>
</evidence>
<dbReference type="InterPro" id="IPR012947">
    <property type="entry name" value="tRNA_SAD"/>
</dbReference>
<dbReference type="GO" id="GO:0004829">
    <property type="term" value="F:threonine-tRNA ligase activity"/>
    <property type="evidence" value="ECO:0007669"/>
    <property type="project" value="UniProtKB-EC"/>
</dbReference>
<dbReference type="PRINTS" id="PR01047">
    <property type="entry name" value="TRNASYNTHTHR"/>
</dbReference>
<feature type="binding site" evidence="13">
    <location>
        <position position="374"/>
    </location>
    <ligand>
        <name>Zn(2+)</name>
        <dbReference type="ChEBI" id="CHEBI:29105"/>
        <note>catalytic</note>
    </ligand>
</feature>
<keyword evidence="9 13" id="KW-0694">RNA-binding</keyword>
<name>A0ABT1FZK5_9CORY</name>
<dbReference type="SUPFAM" id="SSF52954">
    <property type="entry name" value="Class II aaRS ABD-related"/>
    <property type="match status" value="1"/>
</dbReference>
<keyword evidence="7 13" id="KW-0862">Zinc</keyword>
<dbReference type="SMART" id="SM00863">
    <property type="entry name" value="tRNA_SAD"/>
    <property type="match status" value="1"/>
</dbReference>
<dbReference type="Gene3D" id="3.30.930.10">
    <property type="entry name" value="Bira Bifunctional Protein, Domain 2"/>
    <property type="match status" value="1"/>
</dbReference>
<evidence type="ECO:0000256" key="4">
    <source>
        <dbReference type="ARBA" id="ARBA00022598"/>
    </source>
</evidence>
<evidence type="ECO:0000256" key="3">
    <source>
        <dbReference type="ARBA" id="ARBA00022555"/>
    </source>
</evidence>
<dbReference type="PROSITE" id="PS50862">
    <property type="entry name" value="AA_TRNA_LIGASE_II"/>
    <property type="match status" value="1"/>
</dbReference>
<evidence type="ECO:0000256" key="8">
    <source>
        <dbReference type="ARBA" id="ARBA00022840"/>
    </source>
</evidence>
<keyword evidence="6 13" id="KW-0547">Nucleotide-binding</keyword>
<keyword evidence="16" id="KW-1185">Reference proteome</keyword>
<dbReference type="InterPro" id="IPR018163">
    <property type="entry name" value="Thr/Ala-tRNA-synth_IIc_edit"/>
</dbReference>
<dbReference type="InterPro" id="IPR047246">
    <property type="entry name" value="ThrRS_anticodon"/>
</dbReference>
<accession>A0ABT1FZK5</accession>
<evidence type="ECO:0000256" key="2">
    <source>
        <dbReference type="ARBA" id="ARBA00022490"/>
    </source>
</evidence>
<sequence length="691" mass="77292">MPTDAATNASEALKFEPFEVPAGTAVGAAMRELDLPNKGENAIVVVQDAEGNLKDLSHVPDATATFMPVAANTELGRSVIRHSCAHVLAQAVQAEFPGTKLGIGPAINDGFYYDFDSAEPFTPEDLKTLEKRMKKIIKQGQKFARGVYASQEEAAEDLKDEPYKLELIQDKGNVDPNSDEATEVGAGELTHYDNLNPRTDEVEWRDLCRGPHVPTTKYIPAFALTRSSAAYWRGDQSNAGLQRIYGTAWESKEKLDEYMTMLEEAEKRDHRRLGNEMDLFSFPDEVGSGLPVFHPDGGIIRMVMEQHSRERHLAAGYSFVNTPHVTKGELFKKSGHLDWYADGMFPPMKLDGEVDDEGNVTKQAVDYYVKPMNCPMHNLIFDSRGRSYRELPLRLFEFGTVYRYEKSGVVHGLTRARGFTQDDAHIYCTEEQLEQELTDVLEFIISLLQDYGLDDFYLELSTKDPEKYIGDDEIWERSTNILESVATKSGLELVPDPAGAAFYGPKISVQARDAIGRTWQMSTVQLDFNLPERFDLTYTASDGTKKRPVMIHRALFGSIERFFGVLLEHYAGAFPAWLAPHQVVGIPVADDFGPHLDGVIARLREHGVRAEVDHSDDRMQKKIRTHTTSKVPFMLLAGARDVEANAVSFRFLDGTQVNGVPVDEAVELITTWVAEKNNTQPSEEAIASRRA</sequence>
<keyword evidence="11 13" id="KW-0030">Aminoacyl-tRNA synthetase</keyword>
<keyword evidence="3 13" id="KW-0820">tRNA-binding</keyword>
<evidence type="ECO:0000256" key="13">
    <source>
        <dbReference type="HAMAP-Rule" id="MF_00184"/>
    </source>
</evidence>
<dbReference type="PANTHER" id="PTHR11451:SF44">
    <property type="entry name" value="THREONINE--TRNA LIGASE, CHLOROPLASTIC_MITOCHONDRIAL 2"/>
    <property type="match status" value="1"/>
</dbReference>
<evidence type="ECO:0000256" key="10">
    <source>
        <dbReference type="ARBA" id="ARBA00022917"/>
    </source>
</evidence>
<keyword evidence="2 13" id="KW-0963">Cytoplasm</keyword>
<keyword evidence="10 13" id="KW-0648">Protein biosynthesis</keyword>
<dbReference type="CDD" id="cd00771">
    <property type="entry name" value="ThrRS_core"/>
    <property type="match status" value="1"/>
</dbReference>
<dbReference type="InterPro" id="IPR036621">
    <property type="entry name" value="Anticodon-bd_dom_sf"/>
</dbReference>
<comment type="caution">
    <text evidence="15">The sequence shown here is derived from an EMBL/GenBank/DDBJ whole genome shotgun (WGS) entry which is preliminary data.</text>
</comment>
<dbReference type="Proteomes" id="UP001204000">
    <property type="component" value="Unassembled WGS sequence"/>
</dbReference>
<evidence type="ECO:0000259" key="14">
    <source>
        <dbReference type="PROSITE" id="PS50862"/>
    </source>
</evidence>
<reference evidence="15" key="1">
    <citation type="submission" date="2022-05" db="EMBL/GenBank/DDBJ databases">
        <title>Corynebacterium sp. TA-R-1 sp. nov., isolated from human feces.</title>
        <authorList>
            <person name="Shamsuzzaman M."/>
            <person name="Dahal R.H."/>
        </authorList>
    </citation>
    <scope>NUCLEOTIDE SEQUENCE</scope>
    <source>
        <strain evidence="15">TA-R-1</strain>
    </source>
</reference>
<dbReference type="Gene3D" id="3.30.54.20">
    <property type="match status" value="1"/>
</dbReference>
<dbReference type="Pfam" id="PF00587">
    <property type="entry name" value="tRNA-synt_2b"/>
    <property type="match status" value="1"/>
</dbReference>
<feature type="binding site" evidence="13">
    <location>
        <position position="425"/>
    </location>
    <ligand>
        <name>Zn(2+)</name>
        <dbReference type="ChEBI" id="CHEBI:29105"/>
        <note>catalytic</note>
    </ligand>
</feature>
<dbReference type="RefSeq" id="WP_253576242.1">
    <property type="nucleotide sequence ID" value="NZ_JAMFTQ010000002.1"/>
</dbReference>
<keyword evidence="5 13" id="KW-0479">Metal-binding</keyword>
<comment type="catalytic activity">
    <reaction evidence="12 13">
        <text>tRNA(Thr) + L-threonine + ATP = L-threonyl-tRNA(Thr) + AMP + diphosphate + H(+)</text>
        <dbReference type="Rhea" id="RHEA:24624"/>
        <dbReference type="Rhea" id="RHEA-COMP:9670"/>
        <dbReference type="Rhea" id="RHEA-COMP:9704"/>
        <dbReference type="ChEBI" id="CHEBI:15378"/>
        <dbReference type="ChEBI" id="CHEBI:30616"/>
        <dbReference type="ChEBI" id="CHEBI:33019"/>
        <dbReference type="ChEBI" id="CHEBI:57926"/>
        <dbReference type="ChEBI" id="CHEBI:78442"/>
        <dbReference type="ChEBI" id="CHEBI:78534"/>
        <dbReference type="ChEBI" id="CHEBI:456215"/>
        <dbReference type="EC" id="6.1.1.3"/>
    </reaction>
</comment>
<keyword evidence="8 13" id="KW-0067">ATP-binding</keyword>
<evidence type="ECO:0000256" key="1">
    <source>
        <dbReference type="ARBA" id="ARBA00008226"/>
    </source>
</evidence>
<protein>
    <recommendedName>
        <fullName evidence="13">Threonine--tRNA ligase</fullName>
        <ecNumber evidence="13">6.1.1.3</ecNumber>
    </recommendedName>
    <alternativeName>
        <fullName evidence="13">Threonyl-tRNA synthetase</fullName>
        <shortName evidence="13">ThrRS</shortName>
    </alternativeName>
</protein>
<comment type="subcellular location">
    <subcellularLocation>
        <location evidence="13">Cytoplasm</location>
    </subcellularLocation>
</comment>
<evidence type="ECO:0000256" key="12">
    <source>
        <dbReference type="ARBA" id="ARBA00049515"/>
    </source>
</evidence>
<organism evidence="15 16">
    <name type="scientific">Corynebacterium stercoris</name>
    <dbReference type="NCBI Taxonomy" id="2943490"/>
    <lineage>
        <taxon>Bacteria</taxon>
        <taxon>Bacillati</taxon>
        <taxon>Actinomycetota</taxon>
        <taxon>Actinomycetes</taxon>
        <taxon>Mycobacteriales</taxon>
        <taxon>Corynebacteriaceae</taxon>
        <taxon>Corynebacterium</taxon>
    </lineage>
</organism>
<dbReference type="NCBIfam" id="TIGR00418">
    <property type="entry name" value="thrS"/>
    <property type="match status" value="1"/>
</dbReference>
<evidence type="ECO:0000256" key="11">
    <source>
        <dbReference type="ARBA" id="ARBA00023146"/>
    </source>
</evidence>
<dbReference type="InterPro" id="IPR002314">
    <property type="entry name" value="aa-tRNA-synt_IIb"/>
</dbReference>
<feature type="domain" description="Aminoacyl-transfer RNA synthetases class-II family profile" evidence="14">
    <location>
        <begin position="256"/>
        <end position="575"/>
    </location>
</feature>
<dbReference type="HAMAP" id="MF_00184">
    <property type="entry name" value="Thr_tRNA_synth"/>
    <property type="match status" value="1"/>
</dbReference>